<comment type="caution">
    <text evidence="1">The sequence shown here is derived from an EMBL/GenBank/DDBJ whole genome shotgun (WGS) entry which is preliminary data.</text>
</comment>
<dbReference type="AlphaFoldDB" id="A0A930VQV7"/>
<sequence>MLGIFPFHDSEQSGPHRRAWPSARKVAFQVGPPVCRALVAEAAVELHVGGQARIAHIAEADLAGEFHPALTNADRQSVGALDPREEPALQG</sequence>
<dbReference type="Proteomes" id="UP000660668">
    <property type="component" value="Unassembled WGS sequence"/>
</dbReference>
<dbReference type="RefSeq" id="WP_194697355.1">
    <property type="nucleotide sequence ID" value="NZ_JADKPO010000022.1"/>
</dbReference>
<gene>
    <name evidence="1" type="ORF">ISU10_15675</name>
</gene>
<organism evidence="1 2">
    <name type="scientific">Nocardioides agariphilus</name>
    <dbReference type="NCBI Taxonomy" id="433664"/>
    <lineage>
        <taxon>Bacteria</taxon>
        <taxon>Bacillati</taxon>
        <taxon>Actinomycetota</taxon>
        <taxon>Actinomycetes</taxon>
        <taxon>Propionibacteriales</taxon>
        <taxon>Nocardioidaceae</taxon>
        <taxon>Nocardioides</taxon>
    </lineage>
</organism>
<accession>A0A930VQV7</accession>
<name>A0A930VQV7_9ACTN</name>
<keyword evidence="2" id="KW-1185">Reference proteome</keyword>
<proteinExistence type="predicted"/>
<evidence type="ECO:0000313" key="2">
    <source>
        <dbReference type="Proteomes" id="UP000660668"/>
    </source>
</evidence>
<reference evidence="1" key="1">
    <citation type="submission" date="2020-11" db="EMBL/GenBank/DDBJ databases">
        <title>Nocardioides cynanchi sp. nov., isolated from soil of rhizosphere of Cynanchum wilfordii.</title>
        <authorList>
            <person name="Lee J.-S."/>
            <person name="Suh M.K."/>
            <person name="Kim J.-S."/>
        </authorList>
    </citation>
    <scope>NUCLEOTIDE SEQUENCE</scope>
    <source>
        <strain evidence="1">KCTC 19276</strain>
    </source>
</reference>
<dbReference type="EMBL" id="JADKPO010000022">
    <property type="protein sequence ID" value="MBF4769206.1"/>
    <property type="molecule type" value="Genomic_DNA"/>
</dbReference>
<evidence type="ECO:0000313" key="1">
    <source>
        <dbReference type="EMBL" id="MBF4769206.1"/>
    </source>
</evidence>
<protein>
    <submittedName>
        <fullName evidence="1">Uncharacterized protein</fullName>
    </submittedName>
</protein>